<dbReference type="NCBIfam" id="TIGR00639">
    <property type="entry name" value="PurN"/>
    <property type="match status" value="1"/>
</dbReference>
<dbReference type="GO" id="GO:0004644">
    <property type="term" value="F:phosphoribosylglycinamide formyltransferase activity"/>
    <property type="evidence" value="ECO:0007669"/>
    <property type="project" value="UniProtKB-EC"/>
</dbReference>
<evidence type="ECO:0000256" key="5">
    <source>
        <dbReference type="ARBA" id="ARBA00047664"/>
    </source>
</evidence>
<dbReference type="Proteomes" id="UP001163255">
    <property type="component" value="Chromosome"/>
</dbReference>
<evidence type="ECO:0000256" key="4">
    <source>
        <dbReference type="ARBA" id="ARBA00038440"/>
    </source>
</evidence>
<protein>
    <recommendedName>
        <fullName evidence="6">Phosphoribosylglycinamide formyltransferase</fullName>
        <ecNumber evidence="6">2.1.2.2</ecNumber>
    </recommendedName>
    <alternativeName>
        <fullName evidence="6">5'-phosphoribosylglycinamide transformylase</fullName>
    </alternativeName>
    <alternativeName>
        <fullName evidence="6">GAR transformylase</fullName>
        <shortName evidence="6">GART</shortName>
    </alternativeName>
</protein>
<evidence type="ECO:0000256" key="3">
    <source>
        <dbReference type="ARBA" id="ARBA00022755"/>
    </source>
</evidence>
<dbReference type="RefSeq" id="WP_262599203.1">
    <property type="nucleotide sequence ID" value="NZ_CP103300.1"/>
</dbReference>
<dbReference type="InterPro" id="IPR001555">
    <property type="entry name" value="GART_AS"/>
</dbReference>
<dbReference type="PROSITE" id="PS00373">
    <property type="entry name" value="GART"/>
    <property type="match status" value="1"/>
</dbReference>
<dbReference type="Gene3D" id="3.40.50.170">
    <property type="entry name" value="Formyl transferase, N-terminal domain"/>
    <property type="match status" value="1"/>
</dbReference>
<organism evidence="8 9">
    <name type="scientific">Endozoicomonas euniceicola</name>
    <dbReference type="NCBI Taxonomy" id="1234143"/>
    <lineage>
        <taxon>Bacteria</taxon>
        <taxon>Pseudomonadati</taxon>
        <taxon>Pseudomonadota</taxon>
        <taxon>Gammaproteobacteria</taxon>
        <taxon>Oceanospirillales</taxon>
        <taxon>Endozoicomonadaceae</taxon>
        <taxon>Endozoicomonas</taxon>
    </lineage>
</organism>
<dbReference type="SUPFAM" id="SSF53328">
    <property type="entry name" value="Formyltransferase"/>
    <property type="match status" value="1"/>
</dbReference>
<dbReference type="InterPro" id="IPR002376">
    <property type="entry name" value="Formyl_transf_N"/>
</dbReference>
<comment type="catalytic activity">
    <reaction evidence="5 6">
        <text>N(1)-(5-phospho-beta-D-ribosyl)glycinamide + (6R)-10-formyltetrahydrofolate = N(2)-formyl-N(1)-(5-phospho-beta-D-ribosyl)glycinamide + (6S)-5,6,7,8-tetrahydrofolate + H(+)</text>
        <dbReference type="Rhea" id="RHEA:15053"/>
        <dbReference type="ChEBI" id="CHEBI:15378"/>
        <dbReference type="ChEBI" id="CHEBI:57453"/>
        <dbReference type="ChEBI" id="CHEBI:143788"/>
        <dbReference type="ChEBI" id="CHEBI:147286"/>
        <dbReference type="ChEBI" id="CHEBI:195366"/>
        <dbReference type="EC" id="2.1.2.2"/>
    </reaction>
</comment>
<gene>
    <name evidence="6 8" type="primary">purN</name>
    <name evidence="8" type="ORF">NX720_02620</name>
</gene>
<evidence type="ECO:0000259" key="7">
    <source>
        <dbReference type="Pfam" id="PF00551"/>
    </source>
</evidence>
<dbReference type="InterPro" id="IPR036477">
    <property type="entry name" value="Formyl_transf_N_sf"/>
</dbReference>
<dbReference type="Pfam" id="PF00551">
    <property type="entry name" value="Formyl_trans_N"/>
    <property type="match status" value="1"/>
</dbReference>
<feature type="binding site" evidence="6">
    <location>
        <position position="107"/>
    </location>
    <ligand>
        <name>(6R)-10-formyltetrahydrofolate</name>
        <dbReference type="ChEBI" id="CHEBI:195366"/>
    </ligand>
</feature>
<evidence type="ECO:0000313" key="9">
    <source>
        <dbReference type="Proteomes" id="UP001163255"/>
    </source>
</evidence>
<dbReference type="InterPro" id="IPR004607">
    <property type="entry name" value="GART"/>
</dbReference>
<feature type="domain" description="Formyl transferase N-terminal" evidence="7">
    <location>
        <begin position="4"/>
        <end position="182"/>
    </location>
</feature>
<evidence type="ECO:0000256" key="2">
    <source>
        <dbReference type="ARBA" id="ARBA00022679"/>
    </source>
</evidence>
<accession>A0ABY6GWR4</accession>
<dbReference type="CDD" id="cd08645">
    <property type="entry name" value="FMT_core_GART"/>
    <property type="match status" value="1"/>
</dbReference>
<feature type="site" description="Raises pKa of active site His" evidence="6">
    <location>
        <position position="145"/>
    </location>
</feature>
<keyword evidence="3 6" id="KW-0658">Purine biosynthesis</keyword>
<proteinExistence type="inferred from homology"/>
<feature type="binding site" evidence="6">
    <location>
        <begin position="90"/>
        <end position="93"/>
    </location>
    <ligand>
        <name>(6R)-10-formyltetrahydrofolate</name>
        <dbReference type="ChEBI" id="CHEBI:195366"/>
    </ligand>
</feature>
<evidence type="ECO:0000256" key="6">
    <source>
        <dbReference type="HAMAP-Rule" id="MF_01930"/>
    </source>
</evidence>
<reference evidence="8" key="1">
    <citation type="submission" date="2022-10" db="EMBL/GenBank/DDBJ databases">
        <title>Completed Genome Sequence of two octocoral isolated bacterium, Endozoicomonas euniceicola EF212T and Endozoicomonas gorgoniicola PS125T.</title>
        <authorList>
            <person name="Chiou Y.-J."/>
            <person name="Chen Y.-H."/>
        </authorList>
    </citation>
    <scope>NUCLEOTIDE SEQUENCE</scope>
    <source>
        <strain evidence="8">EF212</strain>
    </source>
</reference>
<feature type="binding site" evidence="6">
    <location>
        <position position="65"/>
    </location>
    <ligand>
        <name>(6R)-10-formyltetrahydrofolate</name>
        <dbReference type="ChEBI" id="CHEBI:195366"/>
    </ligand>
</feature>
<comment type="pathway">
    <text evidence="1 6">Purine metabolism; IMP biosynthesis via de novo pathway; N(2)-formyl-N(1)-(5-phospho-D-ribosyl)glycinamide from N(1)-(5-phospho-D-ribosyl)glycinamide (10-formyl THF route): step 1/1.</text>
</comment>
<keyword evidence="9" id="KW-1185">Reference proteome</keyword>
<dbReference type="PANTHER" id="PTHR43369">
    <property type="entry name" value="PHOSPHORIBOSYLGLYCINAMIDE FORMYLTRANSFERASE"/>
    <property type="match status" value="1"/>
</dbReference>
<dbReference type="PANTHER" id="PTHR43369:SF2">
    <property type="entry name" value="PHOSPHORIBOSYLGLYCINAMIDE FORMYLTRANSFERASE"/>
    <property type="match status" value="1"/>
</dbReference>
<dbReference type="EMBL" id="CP103300">
    <property type="protein sequence ID" value="UYM16839.1"/>
    <property type="molecule type" value="Genomic_DNA"/>
</dbReference>
<feature type="active site" description="Proton donor" evidence="6">
    <location>
        <position position="109"/>
    </location>
</feature>
<keyword evidence="2 6" id="KW-0808">Transferase</keyword>
<evidence type="ECO:0000313" key="8">
    <source>
        <dbReference type="EMBL" id="UYM16839.1"/>
    </source>
</evidence>
<dbReference type="HAMAP" id="MF_01930">
    <property type="entry name" value="PurN"/>
    <property type="match status" value="1"/>
</dbReference>
<comment type="function">
    <text evidence="6">Catalyzes the transfer of a formyl group from 10-formyltetrahydrofolate to 5-phospho-ribosyl-glycinamide (GAR), producing 5-phospho-ribosyl-N-formylglycinamide (FGAR) and tetrahydrofolate.</text>
</comment>
<sequence length="230" mass="25721">MSSKRIVVLLSGNGSTLQALIDQQPVSHYEIVGVFSNCPDAYGLQRARNAHITGHAVDHKNFPNRSAFDQHLLQKINPLNPDYVVLAGYMRILSSEFVQHFSGRLINIHPSLLPKHKGLNTYQSTLALGDREHGTTVHFVSDELDSGAIILQASLPVHPVDTVQTLEQRVKAMEHKIYPLAVDWLCSGRLIGKDSVVWLDNHPLPKQGYLLQEENLDQQCQRLSIKPSRA</sequence>
<dbReference type="EC" id="2.1.2.2" evidence="6"/>
<comment type="similarity">
    <text evidence="4 6">Belongs to the GART family.</text>
</comment>
<name>A0ABY6GWR4_9GAMM</name>
<evidence type="ECO:0000256" key="1">
    <source>
        <dbReference type="ARBA" id="ARBA00005054"/>
    </source>
</evidence>
<comment type="caution">
    <text evidence="6">Lacks conserved residue(s) required for the propagation of feature annotation.</text>
</comment>